<dbReference type="EMBL" id="NATQ01000065">
    <property type="protein sequence ID" value="OQX90353.1"/>
    <property type="molecule type" value="Genomic_DNA"/>
</dbReference>
<feature type="transmembrane region" description="Helical" evidence="1">
    <location>
        <begin position="33"/>
        <end position="55"/>
    </location>
</feature>
<proteinExistence type="predicted"/>
<evidence type="ECO:0000256" key="1">
    <source>
        <dbReference type="SAM" id="Phobius"/>
    </source>
</evidence>
<reference evidence="3" key="1">
    <citation type="submission" date="2017-03" db="EMBL/GenBank/DDBJ databases">
        <title>Novel pathways for hydrocarbon cycling and metabolic interdependencies in hydrothermal sediment communities.</title>
        <authorList>
            <person name="Dombrowski N."/>
            <person name="Seitz K."/>
            <person name="Teske A."/>
            <person name="Baker B."/>
        </authorList>
    </citation>
    <scope>NUCLEOTIDE SEQUENCE [LARGE SCALE GENOMIC DNA]</scope>
</reference>
<comment type="caution">
    <text evidence="2">The sequence shown here is derived from an EMBL/GenBank/DDBJ whole genome shotgun (WGS) entry which is preliminary data.</text>
</comment>
<dbReference type="AlphaFoldDB" id="A0A1W9S0N4"/>
<accession>A0A1W9S0N4</accession>
<keyword evidence="1" id="KW-0472">Membrane</keyword>
<dbReference type="Proteomes" id="UP000192611">
    <property type="component" value="Unassembled WGS sequence"/>
</dbReference>
<sequence length="92" mass="10222">MIMFIKIVVFVILAFIIGSVSSAIVGLSRRGCFLTIIIGLIGAFIGNILSSVLGFPDLLYLRFSDKLEFPLMWSLIGTILFVWIISLALKRK</sequence>
<feature type="transmembrane region" description="Helical" evidence="1">
    <location>
        <begin position="67"/>
        <end position="89"/>
    </location>
</feature>
<evidence type="ECO:0008006" key="4">
    <source>
        <dbReference type="Google" id="ProtNLM"/>
    </source>
</evidence>
<organism evidence="2 3">
    <name type="scientific">Candidatus Coatesbacteria bacterium 4484_99</name>
    <dbReference type="NCBI Taxonomy" id="1970774"/>
    <lineage>
        <taxon>Bacteria</taxon>
        <taxon>Candidatus Coatesiibacteriota</taxon>
    </lineage>
</organism>
<evidence type="ECO:0000313" key="2">
    <source>
        <dbReference type="EMBL" id="OQX90353.1"/>
    </source>
</evidence>
<evidence type="ECO:0000313" key="3">
    <source>
        <dbReference type="Proteomes" id="UP000192611"/>
    </source>
</evidence>
<keyword evidence="1" id="KW-1133">Transmembrane helix</keyword>
<gene>
    <name evidence="2" type="ORF">B6D57_03590</name>
</gene>
<name>A0A1W9S0N4_9BACT</name>
<protein>
    <recommendedName>
        <fullName evidence="4">Transglycosylase</fullName>
    </recommendedName>
</protein>
<keyword evidence="1" id="KW-0812">Transmembrane</keyword>